<name>A0A0F9IHB9_9ZZZZ</name>
<reference evidence="1" key="1">
    <citation type="journal article" date="2015" name="Nature">
        <title>Complex archaea that bridge the gap between prokaryotes and eukaryotes.</title>
        <authorList>
            <person name="Spang A."/>
            <person name="Saw J.H."/>
            <person name="Jorgensen S.L."/>
            <person name="Zaremba-Niedzwiedzka K."/>
            <person name="Martijn J."/>
            <person name="Lind A.E."/>
            <person name="van Eijk R."/>
            <person name="Schleper C."/>
            <person name="Guy L."/>
            <person name="Ettema T.J."/>
        </authorList>
    </citation>
    <scope>NUCLEOTIDE SEQUENCE</scope>
</reference>
<evidence type="ECO:0000313" key="1">
    <source>
        <dbReference type="EMBL" id="KKM26976.1"/>
    </source>
</evidence>
<comment type="caution">
    <text evidence="1">The sequence shown here is derived from an EMBL/GenBank/DDBJ whole genome shotgun (WGS) entry which is preliminary data.</text>
</comment>
<dbReference type="AlphaFoldDB" id="A0A0F9IHB9"/>
<protein>
    <submittedName>
        <fullName evidence="1">Uncharacterized protein</fullName>
    </submittedName>
</protein>
<dbReference type="EMBL" id="LAZR01012410">
    <property type="protein sequence ID" value="KKM26976.1"/>
    <property type="molecule type" value="Genomic_DNA"/>
</dbReference>
<accession>A0A0F9IHB9</accession>
<organism evidence="1">
    <name type="scientific">marine sediment metagenome</name>
    <dbReference type="NCBI Taxonomy" id="412755"/>
    <lineage>
        <taxon>unclassified sequences</taxon>
        <taxon>metagenomes</taxon>
        <taxon>ecological metagenomes</taxon>
    </lineage>
</organism>
<proteinExistence type="predicted"/>
<feature type="non-terminal residue" evidence="1">
    <location>
        <position position="1"/>
    </location>
</feature>
<sequence length="63" mass="7129">AMAKRKRQLRLLGDKEPETAALFTSAEFPYDTPDEIAYNAKRKKEGLFVLNPEEEADTSAEVK</sequence>
<gene>
    <name evidence="1" type="ORF">LCGC14_1579440</name>
</gene>